<protein>
    <recommendedName>
        <fullName evidence="12">Fucosyltransferase</fullName>
        <ecNumber evidence="12">2.4.1.-</ecNumber>
    </recommendedName>
</protein>
<dbReference type="AlphaFoldDB" id="A0A212FP91"/>
<evidence type="ECO:0000256" key="2">
    <source>
        <dbReference type="ARBA" id="ARBA00004922"/>
    </source>
</evidence>
<evidence type="ECO:0000256" key="11">
    <source>
        <dbReference type="ARBA" id="ARBA00023180"/>
    </source>
</evidence>
<dbReference type="EC" id="2.4.1.-" evidence="12"/>
<keyword evidence="11" id="KW-0325">Glycoprotein</keyword>
<reference evidence="15 16" key="1">
    <citation type="journal article" date="2011" name="Cell">
        <title>The monarch butterfly genome yields insights into long-distance migration.</title>
        <authorList>
            <person name="Zhan S."/>
            <person name="Merlin C."/>
            <person name="Boore J.L."/>
            <person name="Reppert S.M."/>
        </authorList>
    </citation>
    <scope>NUCLEOTIDE SEQUENCE [LARGE SCALE GENOMIC DNA]</scope>
    <source>
        <strain evidence="15">F-2</strain>
    </source>
</reference>
<comment type="subcellular location">
    <subcellularLocation>
        <location evidence="1 12">Golgi apparatus</location>
        <location evidence="1 12">Golgi stack membrane</location>
        <topology evidence="1 12">Single-pass type II membrane protein</topology>
    </subcellularLocation>
</comment>
<name>A0A212FP91_DANPL</name>
<dbReference type="InterPro" id="IPR055270">
    <property type="entry name" value="Glyco_tran_10_C"/>
</dbReference>
<keyword evidence="16" id="KW-1185">Reference proteome</keyword>
<keyword evidence="4 12" id="KW-0328">Glycosyltransferase</keyword>
<dbReference type="Gene3D" id="3.40.50.11660">
    <property type="entry name" value="Glycosyl transferase family 10, C-terminal domain"/>
    <property type="match status" value="1"/>
</dbReference>
<dbReference type="UniPathway" id="UPA00378"/>
<keyword evidence="7" id="KW-0735">Signal-anchor</keyword>
<dbReference type="Proteomes" id="UP000007151">
    <property type="component" value="Unassembled WGS sequence"/>
</dbReference>
<organism evidence="15 16">
    <name type="scientific">Danaus plexippus plexippus</name>
    <dbReference type="NCBI Taxonomy" id="278856"/>
    <lineage>
        <taxon>Eukaryota</taxon>
        <taxon>Metazoa</taxon>
        <taxon>Ecdysozoa</taxon>
        <taxon>Arthropoda</taxon>
        <taxon>Hexapoda</taxon>
        <taxon>Insecta</taxon>
        <taxon>Pterygota</taxon>
        <taxon>Neoptera</taxon>
        <taxon>Endopterygota</taxon>
        <taxon>Lepidoptera</taxon>
        <taxon>Glossata</taxon>
        <taxon>Ditrysia</taxon>
        <taxon>Papilionoidea</taxon>
        <taxon>Nymphalidae</taxon>
        <taxon>Danainae</taxon>
        <taxon>Danaini</taxon>
        <taxon>Danaina</taxon>
        <taxon>Danaus</taxon>
        <taxon>Danaus</taxon>
    </lineage>
</organism>
<dbReference type="EMBL" id="AGBW02003285">
    <property type="protein sequence ID" value="OWR55566.1"/>
    <property type="molecule type" value="Genomic_DNA"/>
</dbReference>
<comment type="caution">
    <text evidence="15">The sequence shown here is derived from an EMBL/GenBank/DDBJ whole genome shotgun (WGS) entry which is preliminary data.</text>
</comment>
<keyword evidence="10" id="KW-0472">Membrane</keyword>
<accession>A0A212FP91</accession>
<keyword evidence="5 12" id="KW-0808">Transferase</keyword>
<dbReference type="InterPro" id="IPR038577">
    <property type="entry name" value="GT10-like_C_sf"/>
</dbReference>
<evidence type="ECO:0000256" key="12">
    <source>
        <dbReference type="RuleBase" id="RU003832"/>
    </source>
</evidence>
<dbReference type="eggNOG" id="KOG2619">
    <property type="taxonomic scope" value="Eukaryota"/>
</dbReference>
<dbReference type="KEGG" id="dpl:KGM_204351"/>
<dbReference type="InParanoid" id="A0A212FP91"/>
<evidence type="ECO:0000256" key="10">
    <source>
        <dbReference type="ARBA" id="ARBA00023136"/>
    </source>
</evidence>
<evidence type="ECO:0000256" key="5">
    <source>
        <dbReference type="ARBA" id="ARBA00022679"/>
    </source>
</evidence>
<keyword evidence="6 12" id="KW-0812">Transmembrane</keyword>
<dbReference type="GO" id="GO:0008417">
    <property type="term" value="F:fucosyltransferase activity"/>
    <property type="evidence" value="ECO:0007669"/>
    <property type="project" value="InterPro"/>
</dbReference>
<evidence type="ECO:0000256" key="4">
    <source>
        <dbReference type="ARBA" id="ARBA00022676"/>
    </source>
</evidence>
<evidence type="ECO:0000256" key="1">
    <source>
        <dbReference type="ARBA" id="ARBA00004447"/>
    </source>
</evidence>
<evidence type="ECO:0000256" key="9">
    <source>
        <dbReference type="ARBA" id="ARBA00023034"/>
    </source>
</evidence>
<feature type="domain" description="Fucosyltransferase N-terminal" evidence="14">
    <location>
        <begin position="41"/>
        <end position="158"/>
    </location>
</feature>
<keyword evidence="8" id="KW-1133">Transmembrane helix</keyword>
<dbReference type="InterPro" id="IPR031481">
    <property type="entry name" value="Glyco_tran_10_N"/>
</dbReference>
<dbReference type="FunFam" id="3.40.50.11660:FF:000002">
    <property type="entry name" value="Alpha-(1,3)-fucosyltransferase"/>
    <property type="match status" value="1"/>
</dbReference>
<keyword evidence="9 12" id="KW-0333">Golgi apparatus</keyword>
<evidence type="ECO:0000259" key="14">
    <source>
        <dbReference type="Pfam" id="PF17039"/>
    </source>
</evidence>
<evidence type="ECO:0000256" key="6">
    <source>
        <dbReference type="ARBA" id="ARBA00022692"/>
    </source>
</evidence>
<dbReference type="GO" id="GO:0032580">
    <property type="term" value="C:Golgi cisterna membrane"/>
    <property type="evidence" value="ECO:0007669"/>
    <property type="project" value="UniProtKB-SubCell"/>
</dbReference>
<dbReference type="PANTHER" id="PTHR48438:SF1">
    <property type="entry name" value="ALPHA-(1,3)-FUCOSYLTRANSFERASE C-RELATED"/>
    <property type="match status" value="1"/>
</dbReference>
<comment type="pathway">
    <text evidence="2">Protein modification; protein glycosylation.</text>
</comment>
<evidence type="ECO:0000256" key="7">
    <source>
        <dbReference type="ARBA" id="ARBA00022968"/>
    </source>
</evidence>
<evidence type="ECO:0000313" key="15">
    <source>
        <dbReference type="EMBL" id="OWR55566.1"/>
    </source>
</evidence>
<proteinExistence type="inferred from homology"/>
<evidence type="ECO:0000256" key="8">
    <source>
        <dbReference type="ARBA" id="ARBA00022989"/>
    </source>
</evidence>
<dbReference type="PANTHER" id="PTHR48438">
    <property type="entry name" value="ALPHA-(1,3)-FUCOSYLTRANSFERASE C-RELATED"/>
    <property type="match status" value="1"/>
</dbReference>
<dbReference type="Pfam" id="PF17039">
    <property type="entry name" value="Glyco_tran_10_N"/>
    <property type="match status" value="1"/>
</dbReference>
<gene>
    <name evidence="15" type="ORF">KGM_204351</name>
</gene>
<dbReference type="InterPro" id="IPR001503">
    <property type="entry name" value="Glyco_trans_10"/>
</dbReference>
<sequence>MYVLVKRGTPTWSTSNLGSYLYKNYPIDAISPAGSQRNTTFLVLIWKHWEWLKNRHIYSFDKNRPLDPLEDCSVKNCKFTGDDEKLLLADAVIVHVLKGLFPNTTTRNLTQRWIFLNDESPQNAFYAAVNKPKLKDLSNMFNWSMTYRSDSDVPVPYGRTVPLKKAILNQITYESLASLVPYWENKRKDVLASILMSHCGVPRRTEYLQKLQEYLTVDVYGKCSKNNKNSCPGHFRSDCNLVSKYLFYLVFENTQCHEYMTEKLFYNAYSKGAIPVIMGPSIDCCEGLLPPDSFLHIDNYDNPQQLAEHMVEISEDLKKILRFHRWRNDFEVKNEHGYFGTRSYHLCRICEALNYNDQAVKYYDEEDLRIFFDPTLSCR</sequence>
<comment type="similarity">
    <text evidence="3 12">Belongs to the glycosyltransferase 10 family.</text>
</comment>
<evidence type="ECO:0000313" key="16">
    <source>
        <dbReference type="Proteomes" id="UP000007151"/>
    </source>
</evidence>
<evidence type="ECO:0000256" key="3">
    <source>
        <dbReference type="ARBA" id="ARBA00008919"/>
    </source>
</evidence>
<dbReference type="Pfam" id="PF00852">
    <property type="entry name" value="Glyco_transf_10"/>
    <property type="match status" value="1"/>
</dbReference>
<dbReference type="SUPFAM" id="SSF53756">
    <property type="entry name" value="UDP-Glycosyltransferase/glycogen phosphorylase"/>
    <property type="match status" value="1"/>
</dbReference>
<feature type="domain" description="Fucosyltransferase C-terminal" evidence="13">
    <location>
        <begin position="186"/>
        <end position="363"/>
    </location>
</feature>
<evidence type="ECO:0000259" key="13">
    <source>
        <dbReference type="Pfam" id="PF00852"/>
    </source>
</evidence>